<dbReference type="SUPFAM" id="SSF55961">
    <property type="entry name" value="Bet v1-like"/>
    <property type="match status" value="1"/>
</dbReference>
<dbReference type="AlphaFoldDB" id="A0A0A0EQJ1"/>
<evidence type="ECO:0000313" key="1">
    <source>
        <dbReference type="EMBL" id="KGM52490.1"/>
    </source>
</evidence>
<dbReference type="InterPro" id="IPR011256">
    <property type="entry name" value="Reg_factor_effector_dom_sf"/>
</dbReference>
<dbReference type="InterPro" id="IPR019587">
    <property type="entry name" value="Polyketide_cyclase/dehydratase"/>
</dbReference>
<name>A0A0A0EQJ1_9GAMM</name>
<reference evidence="1 2" key="1">
    <citation type="submission" date="2013-08" db="EMBL/GenBank/DDBJ databases">
        <title>Genome sequencing of Lysobacter.</title>
        <authorList>
            <person name="Zhang S."/>
            <person name="Wang G."/>
        </authorList>
    </citation>
    <scope>NUCLEOTIDE SEQUENCE [LARGE SCALE GENOMIC DNA]</scope>
    <source>
        <strain evidence="1 2">Ko07</strain>
    </source>
</reference>
<protein>
    <submittedName>
        <fullName evidence="1">Polyketide cyclase</fullName>
    </submittedName>
</protein>
<sequence>MTRLYELLISLAIVAALFVIVGFLLPSHRHIEQSVETNRKMTIVYDTLDSFARFTHWNVLPLHDPAMDIKVSGPKSGVGAQLDYSSKERSVGSGSWKLVDAKPGQSVTFEITNKEPGKNKVTTFKLEPTGRNKRNVKITQTYDVDYGMNLFGRYAGMYVSSGMGDSMKMSLGRLSNMLAAVPNYDYTELSKDDPSKAPKFMERPAENLLVVSAAVERNNDVVERTMKNNMQWIEKVMKANNLEAAGPVRIITNEFGAETYAFDVAMPVRKAGNSPRASETTTDTAAEGNAAEAAEIAAADAAPAPAGKLNIKLEGPVEHVYEEPAKVAMTPFTGHMANLPKVRDALRAWVMTQGLETAGRPYEAWTGGIEKAFTENGEFEVYWTLR</sequence>
<dbReference type="Proteomes" id="UP000030017">
    <property type="component" value="Unassembled WGS sequence"/>
</dbReference>
<dbReference type="eggNOG" id="COG3832">
    <property type="taxonomic scope" value="Bacteria"/>
</dbReference>
<keyword evidence="2" id="KW-1185">Reference proteome</keyword>
<organism evidence="1 2">
    <name type="scientific">Lysobacter concretionis Ko07 = DSM 16239</name>
    <dbReference type="NCBI Taxonomy" id="1122185"/>
    <lineage>
        <taxon>Bacteria</taxon>
        <taxon>Pseudomonadati</taxon>
        <taxon>Pseudomonadota</taxon>
        <taxon>Gammaproteobacteria</taxon>
        <taxon>Lysobacterales</taxon>
        <taxon>Lysobacteraceae</taxon>
        <taxon>Novilysobacter</taxon>
    </lineage>
</organism>
<dbReference type="InterPro" id="IPR023393">
    <property type="entry name" value="START-like_dom_sf"/>
</dbReference>
<proteinExistence type="predicted"/>
<dbReference type="Gene3D" id="3.30.530.20">
    <property type="match status" value="1"/>
</dbReference>
<comment type="caution">
    <text evidence="1">The sequence shown here is derived from an EMBL/GenBank/DDBJ whole genome shotgun (WGS) entry which is preliminary data.</text>
</comment>
<accession>A0A0A0EQJ1</accession>
<dbReference type="Pfam" id="PF10604">
    <property type="entry name" value="Polyketide_cyc2"/>
    <property type="match status" value="1"/>
</dbReference>
<dbReference type="EMBL" id="AVPS01000003">
    <property type="protein sequence ID" value="KGM52490.1"/>
    <property type="molecule type" value="Genomic_DNA"/>
</dbReference>
<dbReference type="RefSeq" id="WP_036192727.1">
    <property type="nucleotide sequence ID" value="NZ_AVPS01000003.1"/>
</dbReference>
<gene>
    <name evidence="1" type="ORF">N792_05325</name>
</gene>
<dbReference type="Gene3D" id="3.20.80.10">
    <property type="entry name" value="Regulatory factor, effector binding domain"/>
    <property type="match status" value="1"/>
</dbReference>
<dbReference type="STRING" id="1122185.N792_05325"/>
<dbReference type="OrthoDB" id="5293446at2"/>
<evidence type="ECO:0000313" key="2">
    <source>
        <dbReference type="Proteomes" id="UP000030017"/>
    </source>
</evidence>